<organism evidence="2 3">
    <name type="scientific">Olea europaea subsp. europaea</name>
    <dbReference type="NCBI Taxonomy" id="158383"/>
    <lineage>
        <taxon>Eukaryota</taxon>
        <taxon>Viridiplantae</taxon>
        <taxon>Streptophyta</taxon>
        <taxon>Embryophyta</taxon>
        <taxon>Tracheophyta</taxon>
        <taxon>Spermatophyta</taxon>
        <taxon>Magnoliopsida</taxon>
        <taxon>eudicotyledons</taxon>
        <taxon>Gunneridae</taxon>
        <taxon>Pentapetalae</taxon>
        <taxon>asterids</taxon>
        <taxon>lamiids</taxon>
        <taxon>Lamiales</taxon>
        <taxon>Oleaceae</taxon>
        <taxon>Oleeae</taxon>
        <taxon>Olea</taxon>
    </lineage>
</organism>
<feature type="coiled-coil region" evidence="1">
    <location>
        <begin position="487"/>
        <end position="514"/>
    </location>
</feature>
<feature type="coiled-coil region" evidence="1">
    <location>
        <begin position="554"/>
        <end position="718"/>
    </location>
</feature>
<evidence type="ECO:0000313" key="3">
    <source>
        <dbReference type="Proteomes" id="UP000594638"/>
    </source>
</evidence>
<reference evidence="2 3" key="1">
    <citation type="submission" date="2019-12" db="EMBL/GenBank/DDBJ databases">
        <authorList>
            <person name="Alioto T."/>
            <person name="Alioto T."/>
            <person name="Gomez Garrido J."/>
        </authorList>
    </citation>
    <scope>NUCLEOTIDE SEQUENCE [LARGE SCALE GENOMIC DNA]</scope>
</reference>
<keyword evidence="3" id="KW-1185">Reference proteome</keyword>
<accession>A0A8S0PTW4</accession>
<name>A0A8S0PTW4_OLEEU</name>
<feature type="coiled-coil region" evidence="1">
    <location>
        <begin position="748"/>
        <end position="817"/>
    </location>
</feature>
<feature type="coiled-coil region" evidence="1">
    <location>
        <begin position="276"/>
        <end position="373"/>
    </location>
</feature>
<dbReference type="OrthoDB" id="685795at2759"/>
<protein>
    <submittedName>
        <fullName evidence="2">Uncharacterized protein</fullName>
    </submittedName>
</protein>
<keyword evidence="1" id="KW-0175">Coiled coil</keyword>
<comment type="caution">
    <text evidence="2">The sequence shown here is derived from an EMBL/GenBank/DDBJ whole genome shotgun (WGS) entry which is preliminary data.</text>
</comment>
<dbReference type="Proteomes" id="UP000594638">
    <property type="component" value="Unassembled WGS sequence"/>
</dbReference>
<gene>
    <name evidence="2" type="ORF">OLEA9_A076119</name>
</gene>
<dbReference type="PANTHER" id="PTHR45287:SF3">
    <property type="entry name" value="PROTEIN, PUTATIVE-RELATED"/>
    <property type="match status" value="1"/>
</dbReference>
<feature type="coiled-coil region" evidence="1">
    <location>
        <begin position="3"/>
        <end position="65"/>
    </location>
</feature>
<dbReference type="Gramene" id="OE9A076119T1">
    <property type="protein sequence ID" value="OE9A076119C1"/>
    <property type="gene ID" value="OE9A076119"/>
</dbReference>
<dbReference type="PANTHER" id="PTHR45287">
    <property type="entry name" value="OS03G0691500 PROTEIN"/>
    <property type="match status" value="1"/>
</dbReference>
<dbReference type="InterPro" id="IPR040262">
    <property type="entry name" value="At4g38062-like"/>
</dbReference>
<evidence type="ECO:0000313" key="2">
    <source>
        <dbReference type="EMBL" id="CAA2955763.1"/>
    </source>
</evidence>
<dbReference type="Gramene" id="OE9A076119T2">
    <property type="protein sequence ID" value="OE9A076119C2"/>
    <property type="gene ID" value="OE9A076119"/>
</dbReference>
<dbReference type="EMBL" id="CACTIH010000162">
    <property type="protein sequence ID" value="CAA2955763.1"/>
    <property type="molecule type" value="Genomic_DNA"/>
</dbReference>
<evidence type="ECO:0000256" key="1">
    <source>
        <dbReference type="SAM" id="Coils"/>
    </source>
</evidence>
<dbReference type="AlphaFoldDB" id="A0A8S0PTW4"/>
<proteinExistence type="predicted"/>
<sequence length="901" mass="104500">MELDRVYDELDGVKVEVKKLREECRAKADLTDRLRKAHIEQLAKFQEAKTEIERQGRELNAKSEEICEIRQLYEKLNSSLHQKDLYLQQLTFANENLRVGHGEKILKLEGENRDLVLALDKASARIQDLERKICPSDEEISGLERLLSVKPQKRVISKYLKERDECILKLEEECRIAQDQLKWKNEQFLHLEEAHRKLQDQFQAGKVELEQEKSAFLQEIGSLRASLDSQILVSESLETQLRMSNQVLVLEKDARKALETEVSECRSSFENVFLECQKAKLKIEQLTSKRDEEIGELHNLLRAKETLYGEMKCRTAQLEQENKELLGSVEQIQEAQLYNIALSSSLQKLQHKLQNLEQLHSTCAINLKEKEAEWSNQTEKLTGDLKCCILKSDGKSKKIRELSKELEDCHRMLEVQNEENCILILVLKSEFDVSCSKLHDENARLELCIKRSEEKDMVLSQQLQVKKGELHKVYANMKQRYNEIAVLLEKVESLDFLKQKVNLLEKKLGKHKDILDELSECQYRFDEQVLHMENTLTEQGRYACDALELVNTELAKKTGEVEKTEIDLQKLQSVAENLKLELHEDQEVHKQDNASLLGIVNDKDAQIDNLQEQIRIVELEIIAKTEAAETLKQEKDNYLQIEEHRNCIIESLQKEIARLEQGLAESAVVPLAGLDGHKALEQKQETVSLIIKEKDQSIQNLQKRAESLEENFRNAMISFAEKGNTFDEDLRKADDQKILEIEERNKITDNLQKEANYLRQKLEFQEKKFIDSKQEALQLEVLLQEKKSETEELKAQLGDEQERLEVLINDLKSHKETLLEVIMKASVDREGLLEQMEEIYGQIGAFCCKDVELMGMLGKMMQLSEENSVPAMNVEITYSPSRKAVEEYINKRTPLSERNNY</sequence>